<keyword evidence="2 5" id="KW-0238">DNA-binding</keyword>
<dbReference type="PANTHER" id="PTHR46796:SF7">
    <property type="entry name" value="ARAC FAMILY TRANSCRIPTIONAL REGULATOR"/>
    <property type="match status" value="1"/>
</dbReference>
<name>A0A841JAR6_9SPHN</name>
<dbReference type="AlphaFoldDB" id="A0A841JAR6"/>
<dbReference type="SUPFAM" id="SSF46689">
    <property type="entry name" value="Homeodomain-like"/>
    <property type="match status" value="2"/>
</dbReference>
<dbReference type="Gene3D" id="1.10.10.60">
    <property type="entry name" value="Homeodomain-like"/>
    <property type="match status" value="2"/>
</dbReference>
<dbReference type="Pfam" id="PF12852">
    <property type="entry name" value="Cupin_6"/>
    <property type="match status" value="1"/>
</dbReference>
<accession>A0A841JAR6</accession>
<dbReference type="PROSITE" id="PS01124">
    <property type="entry name" value="HTH_ARAC_FAMILY_2"/>
    <property type="match status" value="1"/>
</dbReference>
<evidence type="ECO:0000256" key="3">
    <source>
        <dbReference type="ARBA" id="ARBA00023163"/>
    </source>
</evidence>
<keyword evidence="6" id="KW-1185">Reference proteome</keyword>
<evidence type="ECO:0000256" key="1">
    <source>
        <dbReference type="ARBA" id="ARBA00023015"/>
    </source>
</evidence>
<dbReference type="InterPro" id="IPR032783">
    <property type="entry name" value="AraC_lig"/>
</dbReference>
<reference evidence="5 6" key="1">
    <citation type="submission" date="2020-08" db="EMBL/GenBank/DDBJ databases">
        <title>Genomic Encyclopedia of Type Strains, Phase IV (KMG-IV): sequencing the most valuable type-strain genomes for metagenomic binning, comparative biology and taxonomic classification.</title>
        <authorList>
            <person name="Goeker M."/>
        </authorList>
    </citation>
    <scope>NUCLEOTIDE SEQUENCE [LARGE SCALE GENOMIC DNA]</scope>
    <source>
        <strain evidence="5 6">DSM 102255</strain>
    </source>
</reference>
<feature type="domain" description="HTH araC/xylS-type" evidence="4">
    <location>
        <begin position="226"/>
        <end position="324"/>
    </location>
</feature>
<comment type="caution">
    <text evidence="5">The sequence shown here is derived from an EMBL/GenBank/DDBJ whole genome shotgun (WGS) entry which is preliminary data.</text>
</comment>
<dbReference type="InterPro" id="IPR018060">
    <property type="entry name" value="HTH_AraC"/>
</dbReference>
<protein>
    <submittedName>
        <fullName evidence="5">AraC-like DNA-binding protein</fullName>
    </submittedName>
</protein>
<gene>
    <name evidence="5" type="ORF">FHS92_002992</name>
</gene>
<dbReference type="InterPro" id="IPR009057">
    <property type="entry name" value="Homeodomain-like_sf"/>
</dbReference>
<dbReference type="SMART" id="SM00342">
    <property type="entry name" value="HTH_ARAC"/>
    <property type="match status" value="1"/>
</dbReference>
<dbReference type="InterPro" id="IPR050204">
    <property type="entry name" value="AraC_XylS_family_regulators"/>
</dbReference>
<proteinExistence type="predicted"/>
<dbReference type="GO" id="GO:0003700">
    <property type="term" value="F:DNA-binding transcription factor activity"/>
    <property type="evidence" value="ECO:0007669"/>
    <property type="project" value="InterPro"/>
</dbReference>
<dbReference type="PANTHER" id="PTHR46796">
    <property type="entry name" value="HTH-TYPE TRANSCRIPTIONAL ACTIVATOR RHAS-RELATED"/>
    <property type="match status" value="1"/>
</dbReference>
<dbReference type="Pfam" id="PF12833">
    <property type="entry name" value="HTH_18"/>
    <property type="match status" value="1"/>
</dbReference>
<evidence type="ECO:0000313" key="5">
    <source>
        <dbReference type="EMBL" id="MBB6125231.1"/>
    </source>
</evidence>
<organism evidence="5 6">
    <name type="scientific">Sphingobium subterraneum</name>
    <dbReference type="NCBI Taxonomy" id="627688"/>
    <lineage>
        <taxon>Bacteria</taxon>
        <taxon>Pseudomonadati</taxon>
        <taxon>Pseudomonadota</taxon>
        <taxon>Alphaproteobacteria</taxon>
        <taxon>Sphingomonadales</taxon>
        <taxon>Sphingomonadaceae</taxon>
        <taxon>Sphingobium</taxon>
    </lineage>
</organism>
<dbReference type="Proteomes" id="UP000552700">
    <property type="component" value="Unassembled WGS sequence"/>
</dbReference>
<dbReference type="GO" id="GO:0043565">
    <property type="term" value="F:sequence-specific DNA binding"/>
    <property type="evidence" value="ECO:0007669"/>
    <property type="project" value="InterPro"/>
</dbReference>
<dbReference type="EMBL" id="JACIJP010000006">
    <property type="protein sequence ID" value="MBB6125231.1"/>
    <property type="molecule type" value="Genomic_DNA"/>
</dbReference>
<keyword evidence="1" id="KW-0805">Transcription regulation</keyword>
<keyword evidence="3" id="KW-0804">Transcription</keyword>
<evidence type="ECO:0000259" key="4">
    <source>
        <dbReference type="PROSITE" id="PS01124"/>
    </source>
</evidence>
<evidence type="ECO:0000313" key="6">
    <source>
        <dbReference type="Proteomes" id="UP000552700"/>
    </source>
</evidence>
<evidence type="ECO:0000256" key="2">
    <source>
        <dbReference type="ARBA" id="ARBA00023125"/>
    </source>
</evidence>
<sequence>MNYTSAQDISGSTKTDVLSDLLSLIRIDGSVLSEVRCGGEWGIDMESGNGVPFHYVTEGECWLISNEKPRKLSKGDMVIAMHWPRHALSSSPNGPLLTARELVARNEMTFWTGGTLDRPNILQAGTEEKDVSILSGIFSLNGRGAKLLIDQLPSMMHLQVEEQHLAPELKMALDFIHYESQIKRPGYIAVASRLMDLLFIQVLRSAISQPDVSIGLLAGLVDPNISRTLSAIHAAPSHHWTVASLAREAGMSRTGFAERFRQVIGVTPIQYLTRWRMTIAEDLLVQSNETIEHIRTRLGYDSGFVFARAFRAHSGVSPREYRIARRQAD</sequence>
<dbReference type="RefSeq" id="WP_184081541.1">
    <property type="nucleotide sequence ID" value="NZ_JACIJP010000006.1"/>
</dbReference>